<keyword evidence="2" id="KW-1185">Reference proteome</keyword>
<gene>
    <name evidence="1" type="ORF">PAPOLLO_LOCUS904</name>
</gene>
<dbReference type="EMBL" id="CAJQZP010000049">
    <property type="protein sequence ID" value="CAG4934946.1"/>
    <property type="molecule type" value="Genomic_DNA"/>
</dbReference>
<sequence>MLRLGMWLPVIARQPAYVDAVVDIPVVVDSDDDGIVPHELEKMRNHIGRGDVGNAQNASRRLPVVFLHTPKQAESGYRAGSLPNDDDLFGS</sequence>
<dbReference type="AlphaFoldDB" id="A0A8S3W162"/>
<accession>A0A8S3W162</accession>
<evidence type="ECO:0000313" key="1">
    <source>
        <dbReference type="EMBL" id="CAG4934946.1"/>
    </source>
</evidence>
<name>A0A8S3W162_PARAO</name>
<comment type="caution">
    <text evidence="1">The sequence shown here is derived from an EMBL/GenBank/DDBJ whole genome shotgun (WGS) entry which is preliminary data.</text>
</comment>
<proteinExistence type="predicted"/>
<dbReference type="Proteomes" id="UP000691718">
    <property type="component" value="Unassembled WGS sequence"/>
</dbReference>
<evidence type="ECO:0000313" key="2">
    <source>
        <dbReference type="Proteomes" id="UP000691718"/>
    </source>
</evidence>
<reference evidence="1" key="1">
    <citation type="submission" date="2021-04" db="EMBL/GenBank/DDBJ databases">
        <authorList>
            <person name="Tunstrom K."/>
        </authorList>
    </citation>
    <scope>NUCLEOTIDE SEQUENCE</scope>
</reference>
<protein>
    <submittedName>
        <fullName evidence="1">(apollo) hypothetical protein</fullName>
    </submittedName>
</protein>
<organism evidence="1 2">
    <name type="scientific">Parnassius apollo</name>
    <name type="common">Apollo butterfly</name>
    <name type="synonym">Papilio apollo</name>
    <dbReference type="NCBI Taxonomy" id="110799"/>
    <lineage>
        <taxon>Eukaryota</taxon>
        <taxon>Metazoa</taxon>
        <taxon>Ecdysozoa</taxon>
        <taxon>Arthropoda</taxon>
        <taxon>Hexapoda</taxon>
        <taxon>Insecta</taxon>
        <taxon>Pterygota</taxon>
        <taxon>Neoptera</taxon>
        <taxon>Endopterygota</taxon>
        <taxon>Lepidoptera</taxon>
        <taxon>Glossata</taxon>
        <taxon>Ditrysia</taxon>
        <taxon>Papilionoidea</taxon>
        <taxon>Papilionidae</taxon>
        <taxon>Parnassiinae</taxon>
        <taxon>Parnassini</taxon>
        <taxon>Parnassius</taxon>
        <taxon>Parnassius</taxon>
    </lineage>
</organism>